<protein>
    <submittedName>
        <fullName evidence="8">G protein-coupled receptor GprD</fullName>
    </submittedName>
</protein>
<dbReference type="GO" id="GO:0005886">
    <property type="term" value="C:plasma membrane"/>
    <property type="evidence" value="ECO:0007669"/>
    <property type="project" value="TreeGrafter"/>
</dbReference>
<proteinExistence type="predicted"/>
<comment type="subcellular location">
    <subcellularLocation>
        <location evidence="1">Membrane</location>
        <topology evidence="1">Multi-pass membrane protein</topology>
    </subcellularLocation>
</comment>
<feature type="compositionally biased region" description="Basic and acidic residues" evidence="5">
    <location>
        <begin position="433"/>
        <end position="451"/>
    </location>
</feature>
<feature type="transmembrane region" description="Helical" evidence="6">
    <location>
        <begin position="319"/>
        <end position="341"/>
    </location>
</feature>
<evidence type="ECO:0000256" key="3">
    <source>
        <dbReference type="ARBA" id="ARBA00022989"/>
    </source>
</evidence>
<reference evidence="8 9" key="1">
    <citation type="submission" date="2020-01" db="EMBL/GenBank/DDBJ databases">
        <title>Aspergillus terreus IFO 6365 whole genome shotgun sequence.</title>
        <authorList>
            <person name="Kanamasa S."/>
            <person name="Takahashi H."/>
        </authorList>
    </citation>
    <scope>NUCLEOTIDE SEQUENCE [LARGE SCALE GENOMIC DNA]</scope>
    <source>
        <strain evidence="8 9">IFO 6365</strain>
    </source>
</reference>
<dbReference type="GO" id="GO:0007189">
    <property type="term" value="P:adenylate cyclase-activating G protein-coupled receptor signaling pathway"/>
    <property type="evidence" value="ECO:0007669"/>
    <property type="project" value="TreeGrafter"/>
</dbReference>
<dbReference type="Proteomes" id="UP000452235">
    <property type="component" value="Unassembled WGS sequence"/>
</dbReference>
<feature type="region of interest" description="Disordered" evidence="5">
    <location>
        <begin position="432"/>
        <end position="451"/>
    </location>
</feature>
<dbReference type="PANTHER" id="PTHR23112">
    <property type="entry name" value="G PROTEIN-COUPLED RECEPTOR 157-RELATED"/>
    <property type="match status" value="1"/>
</dbReference>
<feature type="transmembrane region" description="Helical" evidence="6">
    <location>
        <begin position="163"/>
        <end position="180"/>
    </location>
</feature>
<dbReference type="SUPFAM" id="SSF81321">
    <property type="entry name" value="Family A G protein-coupled receptor-like"/>
    <property type="match status" value="1"/>
</dbReference>
<evidence type="ECO:0000256" key="1">
    <source>
        <dbReference type="ARBA" id="ARBA00004141"/>
    </source>
</evidence>
<dbReference type="AlphaFoldDB" id="A0A5M3YN84"/>
<feature type="transmembrane region" description="Helical" evidence="6">
    <location>
        <begin position="282"/>
        <end position="299"/>
    </location>
</feature>
<evidence type="ECO:0000256" key="6">
    <source>
        <dbReference type="SAM" id="Phobius"/>
    </source>
</evidence>
<sequence length="451" mass="51221">MEPHTAPYPQCPVLPFQLHLLTPATLISVVRLDESMLTLIHALQALHRQDALVSRDVQPKTEPLHGADQAGFIAMGIIGLTSFVATFGLLAFLTFRFIFWRRYYKHPLAANQYVVLIYNLLLVDIQQSIAFMLCLYWVSQGRVTMPSAPCYLQGWWIQTGDPGSGLFVLAIALHTGAVVLRGRQLPFPIFIACVTGLWLFILILGFIPVGLFGDEVFVISEAGWCWLSPDHETERLWVHYLWIFLSEFGTVILYGVMFFYLRRRMKEAALLRHGPQENLKRLNRVVVYMVIYPLVYLLLSLPLAAGRMSTARHVAPSRTYFAVAGCLMGLSGLVDVLVYTLTRRHLLTDTEISASDKLYQISGSQAYQTHISTTGRDSTKKSKSRGRFRRGLQSINETVDDDRADSTEDIVRKGDWEMHDMRNAVYQETTIEISHEPADPDEFHRRGRDSP</sequence>
<name>A0A5M3YN84_ASPTE</name>
<dbReference type="EMBL" id="BLJY01000001">
    <property type="protein sequence ID" value="GFF12220.1"/>
    <property type="molecule type" value="Genomic_DNA"/>
</dbReference>
<dbReference type="GO" id="GO:0004930">
    <property type="term" value="F:G protein-coupled receptor activity"/>
    <property type="evidence" value="ECO:0007669"/>
    <property type="project" value="TreeGrafter"/>
</dbReference>
<keyword evidence="9" id="KW-1185">Reference proteome</keyword>
<dbReference type="OrthoDB" id="100006at2759"/>
<keyword evidence="4 6" id="KW-0472">Membrane</keyword>
<feature type="domain" description="G protein-coupled receptor GPR1/2/3 C-terminal" evidence="7">
    <location>
        <begin position="277"/>
        <end position="345"/>
    </location>
</feature>
<evidence type="ECO:0000256" key="5">
    <source>
        <dbReference type="SAM" id="MobiDB-lite"/>
    </source>
</evidence>
<feature type="transmembrane region" description="Helical" evidence="6">
    <location>
        <begin position="187"/>
        <end position="207"/>
    </location>
</feature>
<dbReference type="PANTHER" id="PTHR23112:SF41">
    <property type="entry name" value="G-PROTEIN COUPLED RECEPTORS FAMILY 1 PROFILE DOMAIN-CONTAINING PROTEIN-RELATED"/>
    <property type="match status" value="1"/>
</dbReference>
<dbReference type="VEuPathDB" id="FungiDB:ATEG_01243"/>
<evidence type="ECO:0000256" key="2">
    <source>
        <dbReference type="ARBA" id="ARBA00022692"/>
    </source>
</evidence>
<keyword evidence="2 6" id="KW-0812">Transmembrane</keyword>
<comment type="caution">
    <text evidence="8">The sequence shown here is derived from an EMBL/GenBank/DDBJ whole genome shotgun (WGS) entry which is preliminary data.</text>
</comment>
<keyword evidence="3 6" id="KW-1133">Transmembrane helix</keyword>
<accession>A0A5M3YN84</accession>
<feature type="transmembrane region" description="Helical" evidence="6">
    <location>
        <begin position="237"/>
        <end position="261"/>
    </location>
</feature>
<dbReference type="InterPro" id="IPR022596">
    <property type="entry name" value="GPR1/2/3_C"/>
</dbReference>
<dbReference type="Gene3D" id="1.20.1070.10">
    <property type="entry name" value="Rhodopsin 7-helix transmembrane proteins"/>
    <property type="match status" value="1"/>
</dbReference>
<gene>
    <name evidence="8" type="ORF">ATEIFO6365_0001044300</name>
</gene>
<evidence type="ECO:0000259" key="7">
    <source>
        <dbReference type="Pfam" id="PF11970"/>
    </source>
</evidence>
<organism evidence="8 9">
    <name type="scientific">Aspergillus terreus</name>
    <dbReference type="NCBI Taxonomy" id="33178"/>
    <lineage>
        <taxon>Eukaryota</taxon>
        <taxon>Fungi</taxon>
        <taxon>Dikarya</taxon>
        <taxon>Ascomycota</taxon>
        <taxon>Pezizomycotina</taxon>
        <taxon>Eurotiomycetes</taxon>
        <taxon>Eurotiomycetidae</taxon>
        <taxon>Eurotiales</taxon>
        <taxon>Aspergillaceae</taxon>
        <taxon>Aspergillus</taxon>
        <taxon>Aspergillus subgen. Circumdati</taxon>
    </lineage>
</organism>
<evidence type="ECO:0000256" key="4">
    <source>
        <dbReference type="ARBA" id="ARBA00023136"/>
    </source>
</evidence>
<feature type="transmembrane region" description="Helical" evidence="6">
    <location>
        <begin position="116"/>
        <end position="138"/>
    </location>
</feature>
<dbReference type="Pfam" id="PF11970">
    <property type="entry name" value="GPR_Gpa2_C"/>
    <property type="match status" value="1"/>
</dbReference>
<evidence type="ECO:0000313" key="9">
    <source>
        <dbReference type="Proteomes" id="UP000452235"/>
    </source>
</evidence>
<evidence type="ECO:0000313" key="8">
    <source>
        <dbReference type="EMBL" id="GFF12220.1"/>
    </source>
</evidence>
<keyword evidence="8" id="KW-0675">Receptor</keyword>
<feature type="transmembrane region" description="Helical" evidence="6">
    <location>
        <begin position="72"/>
        <end position="95"/>
    </location>
</feature>